<comment type="caution">
    <text evidence="1">The sequence shown here is derived from an EMBL/GenBank/DDBJ whole genome shotgun (WGS) entry which is preliminary data.</text>
</comment>
<gene>
    <name evidence="2" type="ORF">CH376_04255</name>
    <name evidence="1" type="ORF">CH380_15985</name>
</gene>
<accession>A0A2M9YKU4</accession>
<evidence type="ECO:0000313" key="1">
    <source>
        <dbReference type="EMBL" id="PJZ52169.1"/>
    </source>
</evidence>
<name>A0A2M9YKU4_9LEPT</name>
<protein>
    <submittedName>
        <fullName evidence="1">Uncharacterized protein</fullName>
    </submittedName>
</protein>
<sequence>MRKFLSVEGERRDLKFLRTGSDLNRNSYLIMSIENARSELKIFVDSCFGSMLGKVRFLCVGLCGCESPFPERNQGLFIFQILI</sequence>
<evidence type="ECO:0000313" key="4">
    <source>
        <dbReference type="Proteomes" id="UP000232188"/>
    </source>
</evidence>
<evidence type="ECO:0000313" key="2">
    <source>
        <dbReference type="EMBL" id="PJZ63245.1"/>
    </source>
</evidence>
<organism evidence="1 4">
    <name type="scientific">Leptospira adleri</name>
    <dbReference type="NCBI Taxonomy" id="2023186"/>
    <lineage>
        <taxon>Bacteria</taxon>
        <taxon>Pseudomonadati</taxon>
        <taxon>Spirochaetota</taxon>
        <taxon>Spirochaetia</taxon>
        <taxon>Leptospirales</taxon>
        <taxon>Leptospiraceae</taxon>
        <taxon>Leptospira</taxon>
    </lineage>
</organism>
<reference evidence="3 4" key="1">
    <citation type="submission" date="2017-07" db="EMBL/GenBank/DDBJ databases">
        <title>Leptospira spp. isolated from tropical soils.</title>
        <authorList>
            <person name="Thibeaux R."/>
            <person name="Iraola G."/>
            <person name="Ferres I."/>
            <person name="Bierque E."/>
            <person name="Girault D."/>
            <person name="Soupe-Gilbert M.-E."/>
            <person name="Picardeau M."/>
            <person name="Goarant C."/>
        </authorList>
    </citation>
    <scope>NUCLEOTIDE SEQUENCE [LARGE SCALE GENOMIC DNA]</scope>
    <source>
        <strain evidence="1 4">FH2-B-C1</strain>
        <strain evidence="2 3">FH2-B-D1</strain>
    </source>
</reference>
<keyword evidence="3" id="KW-1185">Reference proteome</keyword>
<proteinExistence type="predicted"/>
<dbReference type="AlphaFoldDB" id="A0A2M9YKU4"/>
<dbReference type="Proteomes" id="UP000232188">
    <property type="component" value="Unassembled WGS sequence"/>
</dbReference>
<dbReference type="Proteomes" id="UP000232149">
    <property type="component" value="Unassembled WGS sequence"/>
</dbReference>
<dbReference type="EMBL" id="NPDU01000007">
    <property type="protein sequence ID" value="PJZ63245.1"/>
    <property type="molecule type" value="Genomic_DNA"/>
</dbReference>
<evidence type="ECO:0000313" key="3">
    <source>
        <dbReference type="Proteomes" id="UP000232149"/>
    </source>
</evidence>
<dbReference type="EMBL" id="NPDV01000015">
    <property type="protein sequence ID" value="PJZ52169.1"/>
    <property type="molecule type" value="Genomic_DNA"/>
</dbReference>